<keyword evidence="3" id="KW-1185">Reference proteome</keyword>
<feature type="non-terminal residue" evidence="2">
    <location>
        <position position="1"/>
    </location>
</feature>
<evidence type="ECO:0008006" key="4">
    <source>
        <dbReference type="Google" id="ProtNLM"/>
    </source>
</evidence>
<gene>
    <name evidence="2" type="ORF">JTE90_022406</name>
</gene>
<accession>A0AAV6TG31</accession>
<dbReference type="PROSITE" id="PS50292">
    <property type="entry name" value="PEROXIDASE_3"/>
    <property type="match status" value="1"/>
</dbReference>
<evidence type="ECO:0000313" key="3">
    <source>
        <dbReference type="Proteomes" id="UP000827092"/>
    </source>
</evidence>
<dbReference type="GO" id="GO:0020037">
    <property type="term" value="F:heme binding"/>
    <property type="evidence" value="ECO:0007669"/>
    <property type="project" value="InterPro"/>
</dbReference>
<dbReference type="Pfam" id="PF03098">
    <property type="entry name" value="An_peroxidase"/>
    <property type="match status" value="1"/>
</dbReference>
<dbReference type="PANTHER" id="PTHR11475:SF143">
    <property type="entry name" value="PUTATIVE-RELATED"/>
    <property type="match status" value="1"/>
</dbReference>
<dbReference type="Proteomes" id="UP000827092">
    <property type="component" value="Unassembled WGS sequence"/>
</dbReference>
<keyword evidence="1" id="KW-0575">Peroxidase</keyword>
<dbReference type="InterPro" id="IPR037120">
    <property type="entry name" value="Haem_peroxidase_sf_animal"/>
</dbReference>
<organism evidence="2 3">
    <name type="scientific">Oedothorax gibbosus</name>
    <dbReference type="NCBI Taxonomy" id="931172"/>
    <lineage>
        <taxon>Eukaryota</taxon>
        <taxon>Metazoa</taxon>
        <taxon>Ecdysozoa</taxon>
        <taxon>Arthropoda</taxon>
        <taxon>Chelicerata</taxon>
        <taxon>Arachnida</taxon>
        <taxon>Araneae</taxon>
        <taxon>Araneomorphae</taxon>
        <taxon>Entelegynae</taxon>
        <taxon>Araneoidea</taxon>
        <taxon>Linyphiidae</taxon>
        <taxon>Erigoninae</taxon>
        <taxon>Oedothorax</taxon>
    </lineage>
</organism>
<evidence type="ECO:0000256" key="1">
    <source>
        <dbReference type="ARBA" id="ARBA00022559"/>
    </source>
</evidence>
<evidence type="ECO:0000313" key="2">
    <source>
        <dbReference type="EMBL" id="KAG8170787.1"/>
    </source>
</evidence>
<dbReference type="InterPro" id="IPR019791">
    <property type="entry name" value="Haem_peroxidase_animal"/>
</dbReference>
<dbReference type="PANTHER" id="PTHR11475">
    <property type="entry name" value="OXIDASE/PEROXIDASE"/>
    <property type="match status" value="1"/>
</dbReference>
<sequence>RRGNATGLDLAALNIQRGRDHGIQGYTSYIQYCFGVEIKKFEDLDRFMTPERRKRLQDIYQSVHDIDLYSGGTSESMVPDGVVGPTFACIIGIQFYHLKFGDRYYFEHHGETGSFSLSQLETIKKSTFSKLICQNTHIHEIQRYAFRFPSAG</sequence>
<dbReference type="Gene3D" id="1.10.640.10">
    <property type="entry name" value="Haem peroxidase domain superfamily, animal type"/>
    <property type="match status" value="1"/>
</dbReference>
<dbReference type="EMBL" id="JAFNEN010004893">
    <property type="protein sequence ID" value="KAG8170787.1"/>
    <property type="molecule type" value="Genomic_DNA"/>
</dbReference>
<dbReference type="GO" id="GO:0006979">
    <property type="term" value="P:response to oxidative stress"/>
    <property type="evidence" value="ECO:0007669"/>
    <property type="project" value="InterPro"/>
</dbReference>
<reference evidence="2 3" key="1">
    <citation type="journal article" date="2022" name="Nat. Ecol. Evol.">
        <title>A masculinizing supergene underlies an exaggerated male reproductive morph in a spider.</title>
        <authorList>
            <person name="Hendrickx F."/>
            <person name="De Corte Z."/>
            <person name="Sonet G."/>
            <person name="Van Belleghem S.M."/>
            <person name="Kostlbacher S."/>
            <person name="Vangestel C."/>
        </authorList>
    </citation>
    <scope>NUCLEOTIDE SEQUENCE [LARGE SCALE GENOMIC DNA]</scope>
    <source>
        <strain evidence="2">W744_W776</strain>
    </source>
</reference>
<protein>
    <recommendedName>
        <fullName evidence="4">Peroxidase</fullName>
    </recommendedName>
</protein>
<keyword evidence="1" id="KW-0560">Oxidoreductase</keyword>
<dbReference type="SUPFAM" id="SSF48113">
    <property type="entry name" value="Heme-dependent peroxidases"/>
    <property type="match status" value="1"/>
</dbReference>
<name>A0AAV6TG31_9ARAC</name>
<dbReference type="AlphaFoldDB" id="A0AAV6TG31"/>
<dbReference type="GO" id="GO:0004601">
    <property type="term" value="F:peroxidase activity"/>
    <property type="evidence" value="ECO:0007669"/>
    <property type="project" value="UniProtKB-KW"/>
</dbReference>
<dbReference type="InterPro" id="IPR010255">
    <property type="entry name" value="Haem_peroxidase_sf"/>
</dbReference>
<proteinExistence type="predicted"/>
<comment type="caution">
    <text evidence="2">The sequence shown here is derived from an EMBL/GenBank/DDBJ whole genome shotgun (WGS) entry which is preliminary data.</text>
</comment>